<protein>
    <submittedName>
        <fullName evidence="3">Vir9 protein</fullName>
    </submittedName>
</protein>
<dbReference type="EMBL" id="AL360354">
    <property type="protein sequence ID" value="CAB96698.1"/>
    <property type="molecule type" value="Genomic_DNA"/>
</dbReference>
<accession>Q9N897</accession>
<feature type="region of interest" description="Disordered" evidence="1">
    <location>
        <begin position="274"/>
        <end position="294"/>
    </location>
</feature>
<dbReference type="InterPro" id="IPR008780">
    <property type="entry name" value="Plasmodium_Vir"/>
</dbReference>
<evidence type="ECO:0000256" key="1">
    <source>
        <dbReference type="SAM" id="MobiDB-lite"/>
    </source>
</evidence>
<reference evidence="3" key="1">
    <citation type="submission" date="2000-06" db="EMBL/GenBank/DDBJ databases">
        <authorList>
            <person name="Oliver K."/>
            <person name="Bowman S."/>
            <person name="Hall N."/>
            <person name="Quail M."/>
            <person name="Rajandream M.A."/>
            <person name="Harris D."/>
            <person name="del Portillo H.A."/>
            <person name="Lanzer M."/>
            <person name="Barrell B.G."/>
        </authorList>
    </citation>
    <scope>NUCLEOTIDE SEQUENCE</scope>
</reference>
<dbReference type="VEuPathDB" id="PlasmoDB:PVW1_080047900"/>
<organism evidence="3">
    <name type="scientific">Plasmodium vivax</name>
    <name type="common">malaria parasite P. vivax</name>
    <dbReference type="NCBI Taxonomy" id="5855"/>
    <lineage>
        <taxon>Eukaryota</taxon>
        <taxon>Sar</taxon>
        <taxon>Alveolata</taxon>
        <taxon>Apicomplexa</taxon>
        <taxon>Aconoidasida</taxon>
        <taxon>Haemosporida</taxon>
        <taxon>Plasmodiidae</taxon>
        <taxon>Plasmodium</taxon>
        <taxon>Plasmodium (Plasmodium)</taxon>
    </lineage>
</organism>
<keyword evidence="2" id="KW-0812">Transmembrane</keyword>
<evidence type="ECO:0000313" key="3">
    <source>
        <dbReference type="EMBL" id="CAB96698.1"/>
    </source>
</evidence>
<keyword evidence="2" id="KW-1133">Transmembrane helix</keyword>
<dbReference type="Pfam" id="PF05795">
    <property type="entry name" value="Plasmodium_Vir"/>
    <property type="match status" value="1"/>
</dbReference>
<evidence type="ECO:0000256" key="2">
    <source>
        <dbReference type="SAM" id="Phobius"/>
    </source>
</evidence>
<sequence>MAPSEVQKQAYLHYKEIFHDSTSNYQIFTSYCSNYKSYLQDSDENKCSSLESECSIICKYINLLEQNHAISISEGCKFLYYMMYDKYIENQSSGCNMLEFYKASLKSYCENGDWEECNNFVEQIDVHLFEKYNNLIVLCEQFDKLINSGDNEEPNKCAYAKKCVELYEKYIKECLGGVNNYYCNELKNFKHDYEKKIKELTCADIATILTSSEFTDLASIIIVPVIIIPALCFIYYIVNKFTPFGSWLSLRMYRKKNKYSNIENVTQKYIHSPKPTEGNFQNRPYNVSYNSGQY</sequence>
<feature type="transmembrane region" description="Helical" evidence="2">
    <location>
        <begin position="217"/>
        <end position="238"/>
    </location>
</feature>
<dbReference type="AlphaFoldDB" id="Q9N897"/>
<proteinExistence type="predicted"/>
<feature type="compositionally biased region" description="Polar residues" evidence="1">
    <location>
        <begin position="278"/>
        <end position="294"/>
    </location>
</feature>
<name>Q9N897_PLAVI</name>
<gene>
    <name evidence="3" type="primary">vir9</name>
</gene>
<dbReference type="VEuPathDB" id="PlasmoDB:PVPAM_050009700"/>
<keyword evidence="2" id="KW-0472">Membrane</keyword>
<dbReference type="VEuPathDB" id="PlasmoDB:PVP01_0008590"/>